<sequence length="84" mass="9397">MQPLFTKLLGLPGIDVENYHLFDDKIILEVEAHQVKAVSPLSNPEHPSASKLWVLRARFKPNGAASIVKSKSATIQVYDLWKTV</sequence>
<organism evidence="1 2">
    <name type="scientific">Microcoleus asticus IPMA8</name>
    <dbReference type="NCBI Taxonomy" id="2563858"/>
    <lineage>
        <taxon>Bacteria</taxon>
        <taxon>Bacillati</taxon>
        <taxon>Cyanobacteriota</taxon>
        <taxon>Cyanophyceae</taxon>
        <taxon>Oscillatoriophycideae</taxon>
        <taxon>Oscillatoriales</taxon>
        <taxon>Microcoleaceae</taxon>
        <taxon>Microcoleus</taxon>
        <taxon>Microcoleus asticus</taxon>
    </lineage>
</organism>
<evidence type="ECO:0000313" key="2">
    <source>
        <dbReference type="Proteomes" id="UP000702425"/>
    </source>
</evidence>
<keyword evidence="2" id="KW-1185">Reference proteome</keyword>
<dbReference type="Proteomes" id="UP000702425">
    <property type="component" value="Unassembled WGS sequence"/>
</dbReference>
<dbReference type="EMBL" id="SRRZ01000050">
    <property type="protein sequence ID" value="NQE35264.1"/>
    <property type="molecule type" value="Genomic_DNA"/>
</dbReference>
<gene>
    <name evidence="1" type="ORF">E5S67_02994</name>
</gene>
<protein>
    <submittedName>
        <fullName evidence="1">Uncharacterized protein</fullName>
    </submittedName>
</protein>
<evidence type="ECO:0000313" key="1">
    <source>
        <dbReference type="EMBL" id="NQE35264.1"/>
    </source>
</evidence>
<accession>A0ABX2CXX3</accession>
<proteinExistence type="predicted"/>
<comment type="caution">
    <text evidence="1">The sequence shown here is derived from an EMBL/GenBank/DDBJ whole genome shotgun (WGS) entry which is preliminary data.</text>
</comment>
<name>A0ABX2CXX3_9CYAN</name>
<reference evidence="1 2" key="1">
    <citation type="journal article" date="2020" name="Sci. Rep.">
        <title>A novel cyanobacterial geosmin producer, revising GeoA distribution and dispersion patterns in Bacteria.</title>
        <authorList>
            <person name="Churro C."/>
            <person name="Semedo-Aguiar A.P."/>
            <person name="Silva A.D."/>
            <person name="Pereira-Leal J.B."/>
            <person name="Leite R.B."/>
        </authorList>
    </citation>
    <scope>NUCLEOTIDE SEQUENCE [LARGE SCALE GENOMIC DNA]</scope>
    <source>
        <strain evidence="1 2">IPMA8</strain>
    </source>
</reference>